<dbReference type="Pfam" id="PF00173">
    <property type="entry name" value="Cyt-b5"/>
    <property type="match status" value="1"/>
</dbReference>
<dbReference type="PROSITE" id="PS00191">
    <property type="entry name" value="CYTOCHROME_B5_1"/>
    <property type="match status" value="1"/>
</dbReference>
<accession>A0A448ZQD0</accession>
<evidence type="ECO:0000259" key="6">
    <source>
        <dbReference type="PROSITE" id="PS50255"/>
    </source>
</evidence>
<keyword evidence="8" id="KW-1185">Reference proteome</keyword>
<dbReference type="Gene3D" id="3.10.120.10">
    <property type="entry name" value="Cytochrome b5-like heme/steroid binding domain"/>
    <property type="match status" value="1"/>
</dbReference>
<dbReference type="Proteomes" id="UP000291116">
    <property type="component" value="Unassembled WGS sequence"/>
</dbReference>
<dbReference type="SUPFAM" id="SSF55856">
    <property type="entry name" value="Cytochrome b5-like heme/steroid binding domain"/>
    <property type="match status" value="1"/>
</dbReference>
<evidence type="ECO:0000256" key="1">
    <source>
        <dbReference type="ARBA" id="ARBA00022617"/>
    </source>
</evidence>
<feature type="domain" description="Cytochrome b5 heme-binding" evidence="6">
    <location>
        <begin position="74"/>
        <end position="131"/>
    </location>
</feature>
<gene>
    <name evidence="7" type="ORF">PSNMU_V1.4_AUG-EV-PASAV3_0113330</name>
</gene>
<feature type="transmembrane region" description="Helical" evidence="5">
    <location>
        <begin position="306"/>
        <end position="329"/>
    </location>
</feature>
<organism evidence="7 8">
    <name type="scientific">Pseudo-nitzschia multistriata</name>
    <dbReference type="NCBI Taxonomy" id="183589"/>
    <lineage>
        <taxon>Eukaryota</taxon>
        <taxon>Sar</taxon>
        <taxon>Stramenopiles</taxon>
        <taxon>Ochrophyta</taxon>
        <taxon>Bacillariophyta</taxon>
        <taxon>Bacillariophyceae</taxon>
        <taxon>Bacillariophycidae</taxon>
        <taxon>Bacillariales</taxon>
        <taxon>Bacillariaceae</taxon>
        <taxon>Pseudo-nitzschia</taxon>
    </lineage>
</organism>
<feature type="transmembrane region" description="Helical" evidence="5">
    <location>
        <begin position="349"/>
        <end position="370"/>
    </location>
</feature>
<dbReference type="OrthoDB" id="260519at2759"/>
<dbReference type="InterPro" id="IPR036400">
    <property type="entry name" value="Cyt_B5-like_heme/steroid_sf"/>
</dbReference>
<dbReference type="CDD" id="cd03506">
    <property type="entry name" value="Delta6-FADS-like"/>
    <property type="match status" value="1"/>
</dbReference>
<dbReference type="GO" id="GO:0016717">
    <property type="term" value="F:oxidoreductase activity, acting on paired donors, with oxidation of a pair of donors resulting in the reduction of molecular oxygen to two molecules of water"/>
    <property type="evidence" value="ECO:0007669"/>
    <property type="project" value="UniProtKB-ARBA"/>
</dbReference>
<keyword evidence="5" id="KW-1133">Transmembrane helix</keyword>
<dbReference type="InterPro" id="IPR001199">
    <property type="entry name" value="Cyt_B5-like_heme/steroid-bd"/>
</dbReference>
<evidence type="ECO:0000256" key="5">
    <source>
        <dbReference type="SAM" id="Phobius"/>
    </source>
</evidence>
<evidence type="ECO:0000256" key="2">
    <source>
        <dbReference type="ARBA" id="ARBA00022723"/>
    </source>
</evidence>
<dbReference type="InterPro" id="IPR012171">
    <property type="entry name" value="Fatty_acid_desaturase"/>
</dbReference>
<keyword evidence="5" id="KW-0472">Membrane</keyword>
<dbReference type="AlphaFoldDB" id="A0A448ZQD0"/>
<keyword evidence="5" id="KW-0812">Transmembrane</keyword>
<name>A0A448ZQD0_9STRA</name>
<feature type="region of interest" description="Disordered" evidence="4">
    <location>
        <begin position="22"/>
        <end position="61"/>
    </location>
</feature>
<dbReference type="GO" id="GO:0042759">
    <property type="term" value="P:long-chain fatty acid biosynthetic process"/>
    <property type="evidence" value="ECO:0007669"/>
    <property type="project" value="UniProtKB-ARBA"/>
</dbReference>
<evidence type="ECO:0000256" key="4">
    <source>
        <dbReference type="SAM" id="MobiDB-lite"/>
    </source>
</evidence>
<feature type="transmembrane region" description="Helical" evidence="5">
    <location>
        <begin position="190"/>
        <end position="207"/>
    </location>
</feature>
<protein>
    <recommendedName>
        <fullName evidence="6">Cytochrome b5 heme-binding domain-containing protein</fullName>
    </recommendedName>
</protein>
<dbReference type="PIRSF" id="PIRSF015921">
    <property type="entry name" value="FA_sphinglp_des"/>
    <property type="match status" value="1"/>
</dbReference>
<proteinExistence type="predicted"/>
<dbReference type="GO" id="GO:0006636">
    <property type="term" value="P:unsaturated fatty acid biosynthetic process"/>
    <property type="evidence" value="ECO:0007669"/>
    <property type="project" value="UniProtKB-ARBA"/>
</dbReference>
<dbReference type="EMBL" id="CAACVS010000633">
    <property type="protein sequence ID" value="VEU44250.1"/>
    <property type="molecule type" value="Genomic_DNA"/>
</dbReference>
<keyword evidence="1" id="KW-0349">Heme</keyword>
<feature type="transmembrane region" description="Helical" evidence="5">
    <location>
        <begin position="377"/>
        <end position="395"/>
    </location>
</feature>
<dbReference type="PANTHER" id="PTHR19353">
    <property type="entry name" value="FATTY ACID DESATURASE 2"/>
    <property type="match status" value="1"/>
</dbReference>
<keyword evidence="3" id="KW-0408">Iron</keyword>
<dbReference type="GO" id="GO:0046872">
    <property type="term" value="F:metal ion binding"/>
    <property type="evidence" value="ECO:0007669"/>
    <property type="project" value="UniProtKB-KW"/>
</dbReference>
<evidence type="ECO:0000313" key="8">
    <source>
        <dbReference type="Proteomes" id="UP000291116"/>
    </source>
</evidence>
<dbReference type="PROSITE" id="PS50255">
    <property type="entry name" value="CYTOCHROME_B5_2"/>
    <property type="match status" value="1"/>
</dbReference>
<dbReference type="Pfam" id="PF00487">
    <property type="entry name" value="FA_desaturase"/>
    <property type="match status" value="1"/>
</dbReference>
<dbReference type="GO" id="GO:0016020">
    <property type="term" value="C:membrane"/>
    <property type="evidence" value="ECO:0007669"/>
    <property type="project" value="TreeGrafter"/>
</dbReference>
<feature type="transmembrane region" description="Helical" evidence="5">
    <location>
        <begin position="213"/>
        <end position="230"/>
    </location>
</feature>
<evidence type="ECO:0000313" key="7">
    <source>
        <dbReference type="EMBL" id="VEU44250.1"/>
    </source>
</evidence>
<dbReference type="InterPro" id="IPR005804">
    <property type="entry name" value="FA_desaturase_dom"/>
</dbReference>
<keyword evidence="2" id="KW-0479">Metal-binding</keyword>
<feature type="compositionally biased region" description="Low complexity" evidence="4">
    <location>
        <begin position="30"/>
        <end position="47"/>
    </location>
</feature>
<reference evidence="7 8" key="1">
    <citation type="submission" date="2019-01" db="EMBL/GenBank/DDBJ databases">
        <authorList>
            <person name="Ferrante I. M."/>
        </authorList>
    </citation>
    <scope>NUCLEOTIDE SEQUENCE [LARGE SCALE GENOMIC DNA]</scope>
    <source>
        <strain evidence="7 8">B856</strain>
    </source>
</reference>
<dbReference type="PANTHER" id="PTHR19353:SF19">
    <property type="entry name" value="DELTA(5) FATTY ACID DESATURASE C-RELATED"/>
    <property type="match status" value="1"/>
</dbReference>
<dbReference type="GO" id="GO:0020037">
    <property type="term" value="F:heme binding"/>
    <property type="evidence" value="ECO:0007669"/>
    <property type="project" value="InterPro"/>
</dbReference>
<dbReference type="InterPro" id="IPR018506">
    <property type="entry name" value="Cyt_B5_heme-BS"/>
</dbReference>
<sequence>MSKLNDVNVSDIVGSNYEGYHEATEGEDVSSNNSTTASISSSASFSSDDIDGIQTSSPTVGNSLDGKSKDLWWIHGNGYDLMDFVKDHPGGIEAILLGKGRDCTALVESYHAFSGERVWKILEKHRVVQEEHEQTEELAGVSARRATPIKQHPGRVPDFFYEILKERVTKALRSKGIDPVRDRGASTIRIAYYILIFGSWLYTGYLHCSGSTFGSFAFALVGWLMGALGHDAGHFAASRRAAVNEYGVWAMSNICNPVMWQQQHTYAHHSYTNEFDRDPDLHHFDLLLRVHKKFNYQPKYRWQSSFLYVLFAYMFVVFGTCLWIPWGVLSEGTLYGMVDWHDKDRPMRYYGMWFHLLLYIGIIVIVPIFTHESFVKAALATYIHIATIGITFAFFSQINHLNEHSLETDMVSREKQYKKLDSNKQDPRLASSWAAAQVETSNNFASQSIFWHVLSNGLNHQIEHHLFPGLNHGHLEYIAPVVKQTCEEFGVGYKSYDTWSDLLNATLEWYDKLSVGGDIDDDVAAAVPDIKRIKIS</sequence>
<evidence type="ECO:0000256" key="3">
    <source>
        <dbReference type="ARBA" id="ARBA00023004"/>
    </source>
</evidence>